<keyword evidence="3" id="KW-1185">Reference proteome</keyword>
<feature type="transmembrane region" description="Helical" evidence="1">
    <location>
        <begin position="53"/>
        <end position="72"/>
    </location>
</feature>
<keyword evidence="1" id="KW-0472">Membrane</keyword>
<name>A0A7S7AZW4_9MICC</name>
<sequence>MTTKTDLFGRVAEQSIEPLELWQWGLLIFFALALVAFSVAILAVAFSGNYGKGSWATSVFIGLVLYALLLPMYRAISPGTNNHWWLLTGSILAIGAISFFALLQKRQSPNPLYSLGVPVGAVALATFVDKLSEQLAGIPLAWPSAIFIVVFGVVAVLVMASDQGR</sequence>
<organism evidence="2 3">
    <name type="scientific">Rothia terrae</name>
    <dbReference type="NCBI Taxonomy" id="396015"/>
    <lineage>
        <taxon>Bacteria</taxon>
        <taxon>Bacillati</taxon>
        <taxon>Actinomycetota</taxon>
        <taxon>Actinomycetes</taxon>
        <taxon>Micrococcales</taxon>
        <taxon>Micrococcaceae</taxon>
        <taxon>Rothia</taxon>
    </lineage>
</organism>
<dbReference type="AlphaFoldDB" id="A0A7S7AZW4"/>
<feature type="transmembrane region" description="Helical" evidence="1">
    <location>
        <begin position="110"/>
        <end position="128"/>
    </location>
</feature>
<dbReference type="RefSeq" id="WP_193836760.1">
    <property type="nucleotide sequence ID" value="NZ_CP062960.1"/>
</dbReference>
<feature type="transmembrane region" description="Helical" evidence="1">
    <location>
        <begin position="24"/>
        <end position="46"/>
    </location>
</feature>
<dbReference type="EMBL" id="CP062960">
    <property type="protein sequence ID" value="QOW64707.1"/>
    <property type="molecule type" value="Genomic_DNA"/>
</dbReference>
<reference evidence="2 3" key="1">
    <citation type="submission" date="2020-09" db="EMBL/GenBank/DDBJ databases">
        <title>Investigation of environmental microbes.</title>
        <authorList>
            <person name="Ou Y."/>
            <person name="Kang Q."/>
        </authorList>
    </citation>
    <scope>NUCLEOTIDE SEQUENCE [LARGE SCALE GENOMIC DNA]</scope>
    <source>
        <strain evidence="2 3">KJZ-14</strain>
        <plasmid evidence="2 3">p1</plasmid>
    </source>
</reference>
<gene>
    <name evidence="2" type="ORF">IDM49_11430</name>
</gene>
<keyword evidence="2" id="KW-0614">Plasmid</keyword>
<keyword evidence="1" id="KW-1133">Transmembrane helix</keyword>
<dbReference type="GeneID" id="96624848"/>
<evidence type="ECO:0000313" key="2">
    <source>
        <dbReference type="EMBL" id="QOW64707.1"/>
    </source>
</evidence>
<proteinExistence type="predicted"/>
<geneLocation type="plasmid" evidence="2 3">
    <name>p1</name>
</geneLocation>
<feature type="transmembrane region" description="Helical" evidence="1">
    <location>
        <begin position="140"/>
        <end position="160"/>
    </location>
</feature>
<protein>
    <submittedName>
        <fullName evidence="2">Uncharacterized protein</fullName>
    </submittedName>
</protein>
<evidence type="ECO:0000313" key="3">
    <source>
        <dbReference type="Proteomes" id="UP000516404"/>
    </source>
</evidence>
<accession>A0A7S7AZW4</accession>
<feature type="transmembrane region" description="Helical" evidence="1">
    <location>
        <begin position="84"/>
        <end position="103"/>
    </location>
</feature>
<keyword evidence="1" id="KW-0812">Transmembrane</keyword>
<evidence type="ECO:0000256" key="1">
    <source>
        <dbReference type="SAM" id="Phobius"/>
    </source>
</evidence>
<dbReference type="KEGG" id="rter:IDM49_11430"/>
<dbReference type="Proteomes" id="UP000516404">
    <property type="component" value="Plasmid p1"/>
</dbReference>